<evidence type="ECO:0000256" key="3">
    <source>
        <dbReference type="SAM" id="SignalP"/>
    </source>
</evidence>
<evidence type="ECO:0000313" key="4">
    <source>
        <dbReference type="EMBL" id="CAK9153078.1"/>
    </source>
</evidence>
<keyword evidence="2" id="KW-0812">Transmembrane</keyword>
<sequence>MGRFVLACFILAQILVFRTMAVRSESSEPYPPKLRVRSFLQSEKMVIRTADPPVSSGGPEASSSSSEEERASSIAEAPENRRMGKHHSSDKSVAGGGVIIGGLVTAIFAAVYCYIRVTRRREADNKH</sequence>
<feature type="chain" id="PRO_5044720966" evidence="3">
    <location>
        <begin position="27"/>
        <end position="127"/>
    </location>
</feature>
<dbReference type="PANTHER" id="PTHR34558">
    <property type="entry name" value="EXPRESSED PROTEIN"/>
    <property type="match status" value="1"/>
</dbReference>
<name>A0ABC8SZU7_9AQUA</name>
<dbReference type="Proteomes" id="UP001642360">
    <property type="component" value="Unassembled WGS sequence"/>
</dbReference>
<dbReference type="EMBL" id="CAUOFW020003669">
    <property type="protein sequence ID" value="CAK9161381.1"/>
    <property type="molecule type" value="Genomic_DNA"/>
</dbReference>
<dbReference type="AlphaFoldDB" id="A0ABC8SZU7"/>
<gene>
    <name evidence="4" type="ORF">ILEXP_LOCUS21327</name>
    <name evidence="5" type="ORF">ILEXP_LOCUS30178</name>
</gene>
<evidence type="ECO:0000256" key="2">
    <source>
        <dbReference type="SAM" id="Phobius"/>
    </source>
</evidence>
<evidence type="ECO:0000256" key="1">
    <source>
        <dbReference type="SAM" id="MobiDB-lite"/>
    </source>
</evidence>
<evidence type="ECO:0000313" key="6">
    <source>
        <dbReference type="Proteomes" id="UP001642360"/>
    </source>
</evidence>
<comment type="caution">
    <text evidence="5">The sequence shown here is derived from an EMBL/GenBank/DDBJ whole genome shotgun (WGS) entry which is preliminary data.</text>
</comment>
<feature type="region of interest" description="Disordered" evidence="1">
    <location>
        <begin position="49"/>
        <end position="95"/>
    </location>
</feature>
<dbReference type="PANTHER" id="PTHR34558:SF4">
    <property type="entry name" value="TRANSMEMBRANE PROTEIN"/>
    <property type="match status" value="1"/>
</dbReference>
<feature type="signal peptide" evidence="3">
    <location>
        <begin position="1"/>
        <end position="26"/>
    </location>
</feature>
<accession>A0ABC8SZU7</accession>
<keyword evidence="2" id="KW-0472">Membrane</keyword>
<dbReference type="EMBL" id="CAUOFW020002344">
    <property type="protein sequence ID" value="CAK9153078.1"/>
    <property type="molecule type" value="Genomic_DNA"/>
</dbReference>
<keyword evidence="2" id="KW-1133">Transmembrane helix</keyword>
<feature type="compositionally biased region" description="Basic and acidic residues" evidence="1">
    <location>
        <begin position="78"/>
        <end position="90"/>
    </location>
</feature>
<proteinExistence type="predicted"/>
<keyword evidence="3" id="KW-0732">Signal</keyword>
<evidence type="ECO:0000313" key="5">
    <source>
        <dbReference type="EMBL" id="CAK9161381.1"/>
    </source>
</evidence>
<reference evidence="5 6" key="1">
    <citation type="submission" date="2024-02" db="EMBL/GenBank/DDBJ databases">
        <authorList>
            <person name="Vignale AGUSTIN F."/>
            <person name="Sosa J E."/>
            <person name="Modenutti C."/>
        </authorList>
    </citation>
    <scope>NUCLEOTIDE SEQUENCE [LARGE SCALE GENOMIC DNA]</scope>
</reference>
<keyword evidence="6" id="KW-1185">Reference proteome</keyword>
<organism evidence="5 6">
    <name type="scientific">Ilex paraguariensis</name>
    <name type="common">yerba mate</name>
    <dbReference type="NCBI Taxonomy" id="185542"/>
    <lineage>
        <taxon>Eukaryota</taxon>
        <taxon>Viridiplantae</taxon>
        <taxon>Streptophyta</taxon>
        <taxon>Embryophyta</taxon>
        <taxon>Tracheophyta</taxon>
        <taxon>Spermatophyta</taxon>
        <taxon>Magnoliopsida</taxon>
        <taxon>eudicotyledons</taxon>
        <taxon>Gunneridae</taxon>
        <taxon>Pentapetalae</taxon>
        <taxon>asterids</taxon>
        <taxon>campanulids</taxon>
        <taxon>Aquifoliales</taxon>
        <taxon>Aquifoliaceae</taxon>
        <taxon>Ilex</taxon>
    </lineage>
</organism>
<feature type="transmembrane region" description="Helical" evidence="2">
    <location>
        <begin position="93"/>
        <end position="115"/>
    </location>
</feature>
<protein>
    <submittedName>
        <fullName evidence="5">Uncharacterized protein</fullName>
    </submittedName>
</protein>
<feature type="compositionally biased region" description="Low complexity" evidence="1">
    <location>
        <begin position="52"/>
        <end position="65"/>
    </location>
</feature>